<dbReference type="InterPro" id="IPR051161">
    <property type="entry name" value="Mannose-6P_isomerase_type2"/>
</dbReference>
<dbReference type="GO" id="GO:0009298">
    <property type="term" value="P:GDP-mannose biosynthetic process"/>
    <property type="evidence" value="ECO:0007669"/>
    <property type="project" value="TreeGrafter"/>
</dbReference>
<dbReference type="Pfam" id="PF00483">
    <property type="entry name" value="NTP_transferase"/>
    <property type="match status" value="1"/>
</dbReference>
<dbReference type="PANTHER" id="PTHR46390:SF1">
    <property type="entry name" value="MANNOSE-1-PHOSPHATE GUANYLYLTRANSFERASE"/>
    <property type="match status" value="1"/>
</dbReference>
<evidence type="ECO:0000313" key="4">
    <source>
        <dbReference type="Proteomes" id="UP000179284"/>
    </source>
</evidence>
<dbReference type="AlphaFoldDB" id="A0A1D9NYX1"/>
<organism evidence="3 4">
    <name type="scientific">Butyrivibrio hungatei</name>
    <dbReference type="NCBI Taxonomy" id="185008"/>
    <lineage>
        <taxon>Bacteria</taxon>
        <taxon>Bacillati</taxon>
        <taxon>Bacillota</taxon>
        <taxon>Clostridia</taxon>
        <taxon>Lachnospirales</taxon>
        <taxon>Lachnospiraceae</taxon>
        <taxon>Butyrivibrio</taxon>
    </lineage>
</organism>
<dbReference type="OrthoDB" id="9806359at2"/>
<dbReference type="SUPFAM" id="SSF51182">
    <property type="entry name" value="RmlC-like cupins"/>
    <property type="match status" value="1"/>
</dbReference>
<dbReference type="SUPFAM" id="SSF53448">
    <property type="entry name" value="Nucleotide-diphospho-sugar transferases"/>
    <property type="match status" value="1"/>
</dbReference>
<dbReference type="Gene3D" id="3.90.550.10">
    <property type="entry name" value="Spore Coat Polysaccharide Biosynthesis Protein SpsA, Chain A"/>
    <property type="match status" value="1"/>
</dbReference>
<name>A0A1D9NYX1_9FIRM</name>
<dbReference type="InterPro" id="IPR005835">
    <property type="entry name" value="NTP_transferase_dom"/>
</dbReference>
<feature type="domain" description="Nucleotidyl transferase" evidence="1">
    <location>
        <begin position="4"/>
        <end position="267"/>
    </location>
</feature>
<dbReference type="InterPro" id="IPR014710">
    <property type="entry name" value="RmlC-like_jellyroll"/>
</dbReference>
<dbReference type="CDD" id="cd02213">
    <property type="entry name" value="cupin_PMI_typeII_C"/>
    <property type="match status" value="1"/>
</dbReference>
<dbReference type="EMBL" id="CP017831">
    <property type="protein sequence ID" value="AOZ95537.1"/>
    <property type="molecule type" value="Genomic_DNA"/>
</dbReference>
<reference evidence="4" key="1">
    <citation type="submission" date="2016-10" db="EMBL/GenBank/DDBJ databases">
        <title>The complete genome sequence of the rumen bacterium Butyrivibrio hungatei MB2003.</title>
        <authorList>
            <person name="Palevich N."/>
            <person name="Kelly W.J."/>
            <person name="Leahy S.C."/>
            <person name="Altermann E."/>
            <person name="Rakonjac J."/>
            <person name="Attwood G.T."/>
        </authorList>
    </citation>
    <scope>NUCLEOTIDE SEQUENCE [LARGE SCALE GENOMIC DNA]</scope>
    <source>
        <strain evidence="4">MB2003</strain>
    </source>
</reference>
<keyword evidence="3" id="KW-0413">Isomerase</keyword>
<evidence type="ECO:0000313" key="3">
    <source>
        <dbReference type="EMBL" id="AOZ95537.1"/>
    </source>
</evidence>
<keyword evidence="3" id="KW-0548">Nucleotidyltransferase</keyword>
<gene>
    <name evidence="3" type="ORF">bhn_I0503</name>
</gene>
<dbReference type="KEGG" id="bhu:bhn_I0503"/>
<evidence type="ECO:0000259" key="1">
    <source>
        <dbReference type="Pfam" id="PF00483"/>
    </source>
</evidence>
<dbReference type="InterPro" id="IPR029044">
    <property type="entry name" value="Nucleotide-diphossugar_trans"/>
</dbReference>
<accession>A0A1D9NYX1</accession>
<dbReference type="InterPro" id="IPR011051">
    <property type="entry name" value="RmlC_Cupin_sf"/>
</dbReference>
<evidence type="ECO:0000259" key="2">
    <source>
        <dbReference type="Pfam" id="PF07883"/>
    </source>
</evidence>
<dbReference type="RefSeq" id="WP_071175306.1">
    <property type="nucleotide sequence ID" value="NZ_CP017831.1"/>
</dbReference>
<dbReference type="InterPro" id="IPR013096">
    <property type="entry name" value="Cupin_2"/>
</dbReference>
<keyword evidence="4" id="KW-1185">Reference proteome</keyword>
<dbReference type="GO" id="GO:0016853">
    <property type="term" value="F:isomerase activity"/>
    <property type="evidence" value="ECO:0007669"/>
    <property type="project" value="UniProtKB-KW"/>
</dbReference>
<proteinExistence type="predicted"/>
<protein>
    <submittedName>
        <fullName evidence="3">Mannose-1-phosphate guanylyltransferase/mannose-6-phosphate isomerase</fullName>
    </submittedName>
</protein>
<dbReference type="PANTHER" id="PTHR46390">
    <property type="entry name" value="MANNOSE-1-PHOSPHATE GUANYLYLTRANSFERASE"/>
    <property type="match status" value="1"/>
</dbReference>
<dbReference type="Gene3D" id="2.60.120.10">
    <property type="entry name" value="Jelly Rolls"/>
    <property type="match status" value="1"/>
</dbReference>
<dbReference type="GO" id="GO:0004475">
    <property type="term" value="F:mannose-1-phosphate guanylyltransferase (GTP) activity"/>
    <property type="evidence" value="ECO:0007669"/>
    <property type="project" value="TreeGrafter"/>
</dbReference>
<dbReference type="Pfam" id="PF07883">
    <property type="entry name" value="Cupin_2"/>
    <property type="match status" value="1"/>
</dbReference>
<keyword evidence="3" id="KW-0808">Transferase</keyword>
<sequence>MNIVLLSGGSGKRLWPLSNDVRSKQFIKMFHPIEGGDELESMVQRVYGQIKRADADATVTIATSKSQVSAIHNQLGDKVSVCVEPTRRDTFPAIALAAAFLQDKLGVSRDEAVIICPVDPYVDDSYFDCFNELEKMVKSGDYNLNLMGVEPTYPSEKYGYIQPEKPEHISKVSAFKEKPDVETAQKYIDEGALWNCGVFAFKLGYIIDRAHELIDFKDYQDLFDHYEDCNKISFDYAVGEHETSIGVVRYSGSWKDIGSWNTFAEEMHENMIGKGEMDEECVNSNVVNELNIPIIAMGLKDMVVAASNDGILVADKGRSSFIKPYVERLTQHIRYAEKSWGSFTVVDVQPEALVIRVVLLPEHRLHYHSHEHRDEVWTVMSGEGTVILDDVKKDVKAGDVISIKAGQKHTVIAKTELVLNEVQVGKEISVEDKIKYDFPV</sequence>
<dbReference type="Proteomes" id="UP000179284">
    <property type="component" value="Chromosome I"/>
</dbReference>
<feature type="domain" description="Cupin type-2" evidence="2">
    <location>
        <begin position="357"/>
        <end position="415"/>
    </location>
</feature>